<dbReference type="Proteomes" id="UP000187429">
    <property type="component" value="Unassembled WGS sequence"/>
</dbReference>
<keyword evidence="1" id="KW-0812">Transmembrane</keyword>
<sequence length="72" mass="8547">MSLNMHSCAAHFVQLANTILFIIYFFFSTYLLSQSADLVWLETYLHTPPWPIAIRTHHFQYTDIELYFDSSK</sequence>
<keyword evidence="3" id="KW-1185">Reference proteome</keyword>
<dbReference type="AlphaFoldDB" id="A0A1R1YJY9"/>
<keyword evidence="1" id="KW-0472">Membrane</keyword>
<reference evidence="3" key="1">
    <citation type="submission" date="2017-01" db="EMBL/GenBank/DDBJ databases">
        <authorList>
            <person name="Wang Y."/>
            <person name="White M."/>
            <person name="Kvist S."/>
            <person name="Moncalvo J.-M."/>
        </authorList>
    </citation>
    <scope>NUCLEOTIDE SEQUENCE [LARGE SCALE GENOMIC DNA]</scope>
    <source>
        <strain evidence="3">ID-206-W2</strain>
    </source>
</reference>
<evidence type="ECO:0000256" key="1">
    <source>
        <dbReference type="SAM" id="Phobius"/>
    </source>
</evidence>
<evidence type="ECO:0000313" key="3">
    <source>
        <dbReference type="Proteomes" id="UP000187429"/>
    </source>
</evidence>
<comment type="caution">
    <text evidence="2">The sequence shown here is derived from an EMBL/GenBank/DDBJ whole genome shotgun (WGS) entry which is preliminary data.</text>
</comment>
<name>A0A1R1YJY9_9FUNG</name>
<protein>
    <submittedName>
        <fullName evidence="2">Uncharacterized protein</fullName>
    </submittedName>
</protein>
<gene>
    <name evidence="2" type="ORF">AYI69_g3333</name>
</gene>
<evidence type="ECO:0000313" key="2">
    <source>
        <dbReference type="EMBL" id="OMJ27237.1"/>
    </source>
</evidence>
<organism evidence="2 3">
    <name type="scientific">Smittium culicis</name>
    <dbReference type="NCBI Taxonomy" id="133412"/>
    <lineage>
        <taxon>Eukaryota</taxon>
        <taxon>Fungi</taxon>
        <taxon>Fungi incertae sedis</taxon>
        <taxon>Zoopagomycota</taxon>
        <taxon>Kickxellomycotina</taxon>
        <taxon>Harpellomycetes</taxon>
        <taxon>Harpellales</taxon>
        <taxon>Legeriomycetaceae</taxon>
        <taxon>Smittium</taxon>
    </lineage>
</organism>
<keyword evidence="1" id="KW-1133">Transmembrane helix</keyword>
<dbReference type="EMBL" id="LSSM01001105">
    <property type="protein sequence ID" value="OMJ27237.1"/>
    <property type="molecule type" value="Genomic_DNA"/>
</dbReference>
<proteinExistence type="predicted"/>
<feature type="transmembrane region" description="Helical" evidence="1">
    <location>
        <begin position="12"/>
        <end position="32"/>
    </location>
</feature>
<accession>A0A1R1YJY9</accession>